<dbReference type="EMBL" id="CP058559">
    <property type="protein sequence ID" value="QNO15603.1"/>
    <property type="molecule type" value="Genomic_DNA"/>
</dbReference>
<dbReference type="RefSeq" id="WP_213166000.1">
    <property type="nucleotide sequence ID" value="NZ_CP058559.1"/>
</dbReference>
<name>A0A7G9WA91_ALKCA</name>
<dbReference type="AlphaFoldDB" id="A0A7G9WA91"/>
<proteinExistence type="predicted"/>
<protein>
    <recommendedName>
        <fullName evidence="3">ATPase</fullName>
    </recommendedName>
</protein>
<dbReference type="Proteomes" id="UP000516160">
    <property type="component" value="Chromosome"/>
</dbReference>
<evidence type="ECO:0000313" key="2">
    <source>
        <dbReference type="Proteomes" id="UP000516160"/>
    </source>
</evidence>
<sequence>MTGKIKNIYPGGNTSQGFYSFYENVLSGLDRVFILKGGPGTGKSSMSRKLGEKYLKEGYDITYLHCSSDNNSLDGIIIDNRVAIVDGTAPHVIDPKYPGIVDEIINLGECWDREKLLPYRKEIIEMRSQIAIHYKRAYSLFHQSKLVHDDLEQIYLSEMDFGAADDVTQNLIKIIVGNREENKTAKRTDMFFGAITPNGSVNFYEELTDGIRTRFFVKGRAGTGKSTMMKKIAEAAISAGFDTEIYHCAFDPNSVDMVIIPTLDVVILDGTAPHVFNPVRPTDILVDMYALCLPIDIDKRRKKEIDSLNKKYEDLFKMGIPHIQEARSLHLEIEKYYVAAMDYKKVDEKQKYIEEEIEKELS</sequence>
<reference evidence="1 2" key="1">
    <citation type="submission" date="2020-07" db="EMBL/GenBank/DDBJ databases">
        <title>Alkalicella. sp. LB2 genome.</title>
        <authorList>
            <person name="Postec A."/>
            <person name="Quemeneur M."/>
        </authorList>
    </citation>
    <scope>NUCLEOTIDE SEQUENCE [LARGE SCALE GENOMIC DNA]</scope>
    <source>
        <strain evidence="1 2">LB2</strain>
    </source>
</reference>
<organism evidence="1 2">
    <name type="scientific">Alkalicella caledoniensis</name>
    <dbReference type="NCBI Taxonomy" id="2731377"/>
    <lineage>
        <taxon>Bacteria</taxon>
        <taxon>Bacillati</taxon>
        <taxon>Bacillota</taxon>
        <taxon>Clostridia</taxon>
        <taxon>Eubacteriales</taxon>
        <taxon>Proteinivoracaceae</taxon>
        <taxon>Alkalicella</taxon>
    </lineage>
</organism>
<evidence type="ECO:0000313" key="1">
    <source>
        <dbReference type="EMBL" id="QNO15603.1"/>
    </source>
</evidence>
<evidence type="ECO:0008006" key="3">
    <source>
        <dbReference type="Google" id="ProtNLM"/>
    </source>
</evidence>
<keyword evidence="2" id="KW-1185">Reference proteome</keyword>
<accession>A0A7G9WA91</accession>
<dbReference type="InterPro" id="IPR027417">
    <property type="entry name" value="P-loop_NTPase"/>
</dbReference>
<dbReference type="SUPFAM" id="SSF52540">
    <property type="entry name" value="P-loop containing nucleoside triphosphate hydrolases"/>
    <property type="match status" value="1"/>
</dbReference>
<gene>
    <name evidence="1" type="ORF">HYG86_12885</name>
</gene>
<dbReference type="KEGG" id="acae:HYG86_12885"/>